<dbReference type="Gene3D" id="2.60.40.3310">
    <property type="match status" value="1"/>
</dbReference>
<evidence type="ECO:0000256" key="1">
    <source>
        <dbReference type="ARBA" id="ARBA00004561"/>
    </source>
</evidence>
<dbReference type="InterPro" id="IPR008966">
    <property type="entry name" value="Adhesion_dom_sf"/>
</dbReference>
<dbReference type="Gene3D" id="2.60.40.1090">
    <property type="entry name" value="Fimbrial-type adhesion domain"/>
    <property type="match status" value="1"/>
</dbReference>
<dbReference type="EMBL" id="CP135253">
    <property type="protein sequence ID" value="WNS39307.1"/>
    <property type="molecule type" value="Genomic_DNA"/>
</dbReference>
<evidence type="ECO:0000256" key="2">
    <source>
        <dbReference type="ARBA" id="ARBA00006671"/>
    </source>
</evidence>
<evidence type="ECO:0000259" key="6">
    <source>
        <dbReference type="Pfam" id="PF00419"/>
    </source>
</evidence>
<name>A0AA96RV93_9ENTR</name>
<dbReference type="KEGG" id="echu:RQP59_07075"/>
<proteinExistence type="inferred from homology"/>
<protein>
    <submittedName>
        <fullName evidence="8">Fimbrial protein</fullName>
    </submittedName>
</protein>
<evidence type="ECO:0000313" key="9">
    <source>
        <dbReference type="Proteomes" id="UP001577381"/>
    </source>
</evidence>
<dbReference type="GO" id="GO:0043709">
    <property type="term" value="P:cell adhesion involved in single-species biofilm formation"/>
    <property type="evidence" value="ECO:0007669"/>
    <property type="project" value="TreeGrafter"/>
</dbReference>
<evidence type="ECO:0000313" key="7">
    <source>
        <dbReference type="EMBL" id="MFB4718399.1"/>
    </source>
</evidence>
<comment type="subcellular location">
    <subcellularLocation>
        <location evidence="1">Fimbrium</location>
    </subcellularLocation>
</comment>
<feature type="domain" description="Fimbrial-type adhesion" evidence="6">
    <location>
        <begin position="184"/>
        <end position="329"/>
    </location>
</feature>
<keyword evidence="4" id="KW-0281">Fimbrium</keyword>
<reference evidence="7 9" key="2">
    <citation type="submission" date="2024-09" db="EMBL/GenBank/DDBJ databases">
        <title>Molecular characterization of Carbapenemase-producing Enterobacter cloacae Complex from Infections in Argentina.</title>
        <authorList>
            <person name="De Mendieta J.M."/>
            <person name="Gomez S."/>
        </authorList>
    </citation>
    <scope>NUCLEOTIDE SEQUENCE [LARGE SCALE GENOMIC DNA]</scope>
    <source>
        <strain evidence="7 9">M23267</strain>
    </source>
</reference>
<comment type="similarity">
    <text evidence="2">Belongs to the fimbrial protein family.</text>
</comment>
<evidence type="ECO:0000256" key="3">
    <source>
        <dbReference type="ARBA" id="ARBA00022729"/>
    </source>
</evidence>
<dbReference type="InterPro" id="IPR036937">
    <property type="entry name" value="Adhesion_dom_fimbrial_sf"/>
</dbReference>
<dbReference type="RefSeq" id="WP_265194237.1">
    <property type="nucleotide sequence ID" value="NZ_CP135253.1"/>
</dbReference>
<reference evidence="8" key="1">
    <citation type="submission" date="2023-09" db="EMBL/GenBank/DDBJ databases">
        <title>Coexistence of blaNDM-1 and blaKPC-2 in Enterobacter chuandaensis.</title>
        <authorList>
            <person name="Chen R."/>
        </authorList>
    </citation>
    <scope>NUCLEOTIDE SEQUENCE</scope>
    <source>
        <strain evidence="8">FAHZZU5885</strain>
    </source>
</reference>
<feature type="chain" id="PRO_5041691552" evidence="5">
    <location>
        <begin position="26"/>
        <end position="329"/>
    </location>
</feature>
<dbReference type="Pfam" id="PF00419">
    <property type="entry name" value="Fimbrial"/>
    <property type="match status" value="1"/>
</dbReference>
<dbReference type="AlphaFoldDB" id="A0AA96RV93"/>
<keyword evidence="9" id="KW-1185">Reference proteome</keyword>
<dbReference type="EMBL" id="JBHGSI010000001">
    <property type="protein sequence ID" value="MFB4718399.1"/>
    <property type="molecule type" value="Genomic_DNA"/>
</dbReference>
<feature type="signal peptide" evidence="5">
    <location>
        <begin position="1"/>
        <end position="25"/>
    </location>
</feature>
<dbReference type="SUPFAM" id="SSF49401">
    <property type="entry name" value="Bacterial adhesins"/>
    <property type="match status" value="1"/>
</dbReference>
<dbReference type="Proteomes" id="UP001577381">
    <property type="component" value="Unassembled WGS sequence"/>
</dbReference>
<accession>A0AA96RV93</accession>
<evidence type="ECO:0000256" key="4">
    <source>
        <dbReference type="ARBA" id="ARBA00023263"/>
    </source>
</evidence>
<organism evidence="8">
    <name type="scientific">Enterobacter chuandaensis</name>
    <dbReference type="NCBI Taxonomy" id="2497875"/>
    <lineage>
        <taxon>Bacteria</taxon>
        <taxon>Pseudomonadati</taxon>
        <taxon>Pseudomonadota</taxon>
        <taxon>Gammaproteobacteria</taxon>
        <taxon>Enterobacterales</taxon>
        <taxon>Enterobacteriaceae</taxon>
        <taxon>Enterobacter</taxon>
        <taxon>Enterobacter cloacae complex</taxon>
    </lineage>
</organism>
<gene>
    <name evidence="7" type="ORF">ACE3KR_05790</name>
    <name evidence="8" type="ORF">RQP59_07075</name>
</gene>
<dbReference type="PANTHER" id="PTHR33420:SF12">
    <property type="entry name" value="FIMBRIN-LIKE PROTEIN FIMI-RELATED"/>
    <property type="match status" value="1"/>
</dbReference>
<sequence>MQMIKQCFYLLVLGTAALFMPHAKATCTTPDLPKMINVASISVPTTLAVGETIPGTEQIAHVAGNCDQAVDSGLEIVSCYYGTGAEIPGLKGVYDSGVPGVGVALMNDQGQRISGAGGVNCISTGTPVGYVSSDGKQSFNFDVTLELVKTSDTVASGTLNQSQTRFGIGVYHHEGLGDPNTISYAGNVILKEVTCSVLPKNLTVDLGDFPVSDFVSVGMLSSPAQNFDVTVNCNSTVQPEVKVTSSNGYETAFEGVIKLTQQSGMATGVGVRMLFDDHLATFDTYVNTQRPATANETLTIPFEVRYEQVNDVVTPGPANTVATITLAYK</sequence>
<dbReference type="PANTHER" id="PTHR33420">
    <property type="entry name" value="FIMBRIAL SUBUNIT ELFA-RELATED"/>
    <property type="match status" value="1"/>
</dbReference>
<dbReference type="GO" id="GO:0009289">
    <property type="term" value="C:pilus"/>
    <property type="evidence" value="ECO:0007669"/>
    <property type="project" value="UniProtKB-SubCell"/>
</dbReference>
<dbReference type="InterPro" id="IPR050263">
    <property type="entry name" value="Bact_Fimbrial_Adh_Pro"/>
</dbReference>
<keyword evidence="3 5" id="KW-0732">Signal</keyword>
<evidence type="ECO:0000256" key="5">
    <source>
        <dbReference type="SAM" id="SignalP"/>
    </source>
</evidence>
<dbReference type="InterPro" id="IPR000259">
    <property type="entry name" value="Adhesion_dom_fimbrial"/>
</dbReference>
<evidence type="ECO:0000313" key="8">
    <source>
        <dbReference type="EMBL" id="WNS39307.1"/>
    </source>
</evidence>